<dbReference type="RefSeq" id="WP_061840988.1">
    <property type="nucleotide sequence ID" value="NZ_BDEC01000009.1"/>
</dbReference>
<evidence type="ECO:0000256" key="3">
    <source>
        <dbReference type="ARBA" id="ARBA00010183"/>
    </source>
</evidence>
<dbReference type="GO" id="GO:0006397">
    <property type="term" value="P:mRNA processing"/>
    <property type="evidence" value="ECO:0007669"/>
    <property type="project" value="UniProtKB-UniRule"/>
</dbReference>
<dbReference type="InterPro" id="IPR011907">
    <property type="entry name" value="RNase_III"/>
</dbReference>
<dbReference type="GO" id="GO:0006364">
    <property type="term" value="P:rRNA processing"/>
    <property type="evidence" value="ECO:0007669"/>
    <property type="project" value="UniProtKB-UniRule"/>
</dbReference>
<dbReference type="SUPFAM" id="SSF54768">
    <property type="entry name" value="dsRNA-binding domain-like"/>
    <property type="match status" value="1"/>
</dbReference>
<evidence type="ECO:0000256" key="6">
    <source>
        <dbReference type="ARBA" id="ARBA00022552"/>
    </source>
</evidence>
<keyword evidence="15 17" id="KW-0694">RNA-binding</keyword>
<keyword evidence="7 17" id="KW-0507">mRNA processing</keyword>
<dbReference type="NCBIfam" id="TIGR02191">
    <property type="entry name" value="RNaseIII"/>
    <property type="match status" value="1"/>
</dbReference>
<evidence type="ECO:0000259" key="19">
    <source>
        <dbReference type="PROSITE" id="PS50142"/>
    </source>
</evidence>
<comment type="catalytic activity">
    <reaction evidence="1 17">
        <text>Endonucleolytic cleavage to 5'-phosphomonoester.</text>
        <dbReference type="EC" id="3.1.26.3"/>
    </reaction>
</comment>
<evidence type="ECO:0000256" key="9">
    <source>
        <dbReference type="ARBA" id="ARBA00022722"/>
    </source>
</evidence>
<feature type="binding site" evidence="17">
    <location>
        <position position="48"/>
    </location>
    <ligand>
        <name>Mg(2+)</name>
        <dbReference type="ChEBI" id="CHEBI:18420"/>
    </ligand>
</feature>
<evidence type="ECO:0000256" key="12">
    <source>
        <dbReference type="ARBA" id="ARBA00022759"/>
    </source>
</evidence>
<dbReference type="PROSITE" id="PS50137">
    <property type="entry name" value="DS_RBD"/>
    <property type="match status" value="1"/>
</dbReference>
<evidence type="ECO:0000256" key="14">
    <source>
        <dbReference type="ARBA" id="ARBA00022842"/>
    </source>
</evidence>
<proteinExistence type="inferred from homology"/>
<evidence type="ECO:0000259" key="18">
    <source>
        <dbReference type="PROSITE" id="PS50137"/>
    </source>
</evidence>
<evidence type="ECO:0000256" key="10">
    <source>
        <dbReference type="ARBA" id="ARBA00022723"/>
    </source>
</evidence>
<dbReference type="GO" id="GO:0010468">
    <property type="term" value="P:regulation of gene expression"/>
    <property type="evidence" value="ECO:0007669"/>
    <property type="project" value="TreeGrafter"/>
</dbReference>
<keyword evidence="13 17" id="KW-0378">Hydrolase</keyword>
<dbReference type="Pfam" id="PF14622">
    <property type="entry name" value="Ribonucleas_3_3"/>
    <property type="match status" value="1"/>
</dbReference>
<dbReference type="HAMAP" id="MF_00104">
    <property type="entry name" value="RNase_III"/>
    <property type="match status" value="1"/>
</dbReference>
<evidence type="ECO:0000256" key="15">
    <source>
        <dbReference type="ARBA" id="ARBA00022884"/>
    </source>
</evidence>
<organism evidence="20 21">
    <name type="scientific">Tetragenococcus halophilus subsp. halophilus</name>
    <dbReference type="NCBI Taxonomy" id="1513897"/>
    <lineage>
        <taxon>Bacteria</taxon>
        <taxon>Bacillati</taxon>
        <taxon>Bacillota</taxon>
        <taxon>Bacilli</taxon>
        <taxon>Lactobacillales</taxon>
        <taxon>Enterococcaceae</taxon>
        <taxon>Tetragenococcus</taxon>
    </lineage>
</organism>
<evidence type="ECO:0000256" key="8">
    <source>
        <dbReference type="ARBA" id="ARBA00022694"/>
    </source>
</evidence>
<evidence type="ECO:0000313" key="21">
    <source>
        <dbReference type="Proteomes" id="UP000236214"/>
    </source>
</evidence>
<feature type="active site" evidence="17">
    <location>
        <position position="52"/>
    </location>
</feature>
<comment type="function">
    <text evidence="17">Digests double-stranded RNA. Involved in the processing of primary rRNA transcript to yield the immediate precursors to the large and small rRNAs (23S and 16S). Processes some mRNAs, and tRNAs when they are encoded in the rRNA operon. Processes pre-crRNA and tracrRNA of type II CRISPR loci if present in the organism.</text>
</comment>
<comment type="caution">
    <text evidence="20">The sequence shown here is derived from an EMBL/GenBank/DDBJ whole genome shotgun (WGS) entry which is preliminary data.</text>
</comment>
<evidence type="ECO:0000256" key="2">
    <source>
        <dbReference type="ARBA" id="ARBA00004496"/>
    </source>
</evidence>
<keyword evidence="5 17" id="KW-0963">Cytoplasm</keyword>
<dbReference type="SMART" id="SM00535">
    <property type="entry name" value="RIBOc"/>
    <property type="match status" value="1"/>
</dbReference>
<keyword evidence="10 17" id="KW-0479">Metal-binding</keyword>
<keyword evidence="21" id="KW-1185">Reference proteome</keyword>
<evidence type="ECO:0000256" key="13">
    <source>
        <dbReference type="ARBA" id="ARBA00022801"/>
    </source>
</evidence>
<dbReference type="SUPFAM" id="SSF69065">
    <property type="entry name" value="RNase III domain-like"/>
    <property type="match status" value="1"/>
</dbReference>
<dbReference type="EC" id="3.1.26.3" evidence="17"/>
<protein>
    <recommendedName>
        <fullName evidence="17">Ribonuclease 3</fullName>
        <ecNumber evidence="17">3.1.26.3</ecNumber>
    </recommendedName>
    <alternativeName>
        <fullName evidence="17">Ribonuclease III</fullName>
        <shortName evidence="17">RNase III</shortName>
    </alternativeName>
</protein>
<dbReference type="Pfam" id="PF00035">
    <property type="entry name" value="dsrm"/>
    <property type="match status" value="1"/>
</dbReference>
<dbReference type="PROSITE" id="PS00517">
    <property type="entry name" value="RNASE_3_1"/>
    <property type="match status" value="1"/>
</dbReference>
<evidence type="ECO:0000256" key="4">
    <source>
        <dbReference type="ARBA" id="ARBA00011738"/>
    </source>
</evidence>
<keyword evidence="6 17" id="KW-0698">rRNA processing</keyword>
<dbReference type="GO" id="GO:0005737">
    <property type="term" value="C:cytoplasm"/>
    <property type="evidence" value="ECO:0007669"/>
    <property type="project" value="UniProtKB-SubCell"/>
</dbReference>
<dbReference type="GO" id="GO:0008033">
    <property type="term" value="P:tRNA processing"/>
    <property type="evidence" value="ECO:0007669"/>
    <property type="project" value="UniProtKB-KW"/>
</dbReference>
<evidence type="ECO:0000256" key="5">
    <source>
        <dbReference type="ARBA" id="ARBA00022490"/>
    </source>
</evidence>
<dbReference type="EMBL" id="BDEC01000009">
    <property type="protein sequence ID" value="GBD67478.1"/>
    <property type="molecule type" value="Genomic_DNA"/>
</dbReference>
<dbReference type="InterPro" id="IPR014720">
    <property type="entry name" value="dsRBD_dom"/>
</dbReference>
<keyword evidence="14 17" id="KW-0460">Magnesium</keyword>
<comment type="cofactor">
    <cofactor evidence="17">
        <name>Mg(2+)</name>
        <dbReference type="ChEBI" id="CHEBI:18420"/>
    </cofactor>
</comment>
<dbReference type="GO" id="GO:0046872">
    <property type="term" value="F:metal ion binding"/>
    <property type="evidence" value="ECO:0007669"/>
    <property type="project" value="UniProtKB-KW"/>
</dbReference>
<keyword evidence="11 17" id="KW-0699">rRNA-binding</keyword>
<dbReference type="PANTHER" id="PTHR11207:SF0">
    <property type="entry name" value="RIBONUCLEASE 3"/>
    <property type="match status" value="1"/>
</dbReference>
<dbReference type="GO" id="GO:0042802">
    <property type="term" value="F:identical protein binding"/>
    <property type="evidence" value="ECO:0007669"/>
    <property type="project" value="UniProtKB-ARBA"/>
</dbReference>
<dbReference type="InterPro" id="IPR036389">
    <property type="entry name" value="RNase_III_sf"/>
</dbReference>
<evidence type="ECO:0000256" key="17">
    <source>
        <dbReference type="HAMAP-Rule" id="MF_00104"/>
    </source>
</evidence>
<feature type="domain" description="RNase III" evidence="19">
    <location>
        <begin position="6"/>
        <end position="135"/>
    </location>
</feature>
<dbReference type="GO" id="GO:0003725">
    <property type="term" value="F:double-stranded RNA binding"/>
    <property type="evidence" value="ECO:0007669"/>
    <property type="project" value="TreeGrafter"/>
</dbReference>
<dbReference type="CDD" id="cd00593">
    <property type="entry name" value="RIBOc"/>
    <property type="match status" value="1"/>
</dbReference>
<dbReference type="Proteomes" id="UP000236214">
    <property type="component" value="Unassembled WGS sequence"/>
</dbReference>
<keyword evidence="9 17" id="KW-0540">Nuclease</keyword>
<dbReference type="CDD" id="cd10845">
    <property type="entry name" value="DSRM_RNAse_III_family"/>
    <property type="match status" value="1"/>
</dbReference>
<evidence type="ECO:0000256" key="11">
    <source>
        <dbReference type="ARBA" id="ARBA00022730"/>
    </source>
</evidence>
<evidence type="ECO:0000256" key="7">
    <source>
        <dbReference type="ARBA" id="ARBA00022664"/>
    </source>
</evidence>
<dbReference type="GO" id="GO:0004525">
    <property type="term" value="F:ribonuclease III activity"/>
    <property type="evidence" value="ECO:0007669"/>
    <property type="project" value="UniProtKB-UniRule"/>
</dbReference>
<gene>
    <name evidence="17 20" type="primary">rnc</name>
    <name evidence="20" type="ORF">TEHN7118_0284</name>
</gene>
<keyword evidence="12 17" id="KW-0255">Endonuclease</keyword>
<dbReference type="AlphaFoldDB" id="A0A2H6CR59"/>
<accession>A0A2H6CR59</accession>
<dbReference type="InterPro" id="IPR000999">
    <property type="entry name" value="RNase_III_dom"/>
</dbReference>
<evidence type="ECO:0000256" key="1">
    <source>
        <dbReference type="ARBA" id="ARBA00000109"/>
    </source>
</evidence>
<name>A0A2H6CR59_TETHA</name>
<dbReference type="Gene3D" id="1.10.1520.10">
    <property type="entry name" value="Ribonuclease III domain"/>
    <property type="match status" value="1"/>
</dbReference>
<dbReference type="PROSITE" id="PS50142">
    <property type="entry name" value="RNASE_3_2"/>
    <property type="match status" value="1"/>
</dbReference>
<dbReference type="FunFam" id="3.30.160.20:FF:000003">
    <property type="entry name" value="Ribonuclease 3"/>
    <property type="match status" value="1"/>
</dbReference>
<comment type="subcellular location">
    <subcellularLocation>
        <location evidence="2 17">Cytoplasm</location>
    </subcellularLocation>
</comment>
<keyword evidence="8 17" id="KW-0819">tRNA processing</keyword>
<dbReference type="Gene3D" id="3.30.160.20">
    <property type="match status" value="1"/>
</dbReference>
<evidence type="ECO:0000256" key="16">
    <source>
        <dbReference type="ARBA" id="ARBA00053741"/>
    </source>
</evidence>
<dbReference type="PANTHER" id="PTHR11207">
    <property type="entry name" value="RIBONUCLEASE III"/>
    <property type="match status" value="1"/>
</dbReference>
<comment type="similarity">
    <text evidence="3">Belongs to the ribonuclease III family.</text>
</comment>
<feature type="binding site" evidence="17">
    <location>
        <position position="124"/>
    </location>
    <ligand>
        <name>Mg(2+)</name>
        <dbReference type="ChEBI" id="CHEBI:18420"/>
    </ligand>
</feature>
<comment type="subunit">
    <text evidence="4 17">Homodimer.</text>
</comment>
<feature type="active site" evidence="17">
    <location>
        <position position="124"/>
    </location>
</feature>
<reference evidence="20 21" key="1">
    <citation type="submission" date="2016-05" db="EMBL/GenBank/DDBJ databases">
        <title>Whole genome sequencing of Tetragenococcus halophilus subsp. halophilus NISL 7118.</title>
        <authorList>
            <person name="Shiwa Y."/>
            <person name="Nishimura I."/>
            <person name="Yoshikawa H."/>
            <person name="Koyama Y."/>
            <person name="Oguma T."/>
        </authorList>
    </citation>
    <scope>NUCLEOTIDE SEQUENCE [LARGE SCALE GENOMIC DNA]</scope>
    <source>
        <strain evidence="20 21">NISL 7118</strain>
    </source>
</reference>
<feature type="domain" description="DRBM" evidence="18">
    <location>
        <begin position="161"/>
        <end position="230"/>
    </location>
</feature>
<dbReference type="SMART" id="SM00358">
    <property type="entry name" value="DSRM"/>
    <property type="match status" value="1"/>
</dbReference>
<feature type="binding site" evidence="17">
    <location>
        <position position="121"/>
    </location>
    <ligand>
        <name>Mg(2+)</name>
        <dbReference type="ChEBI" id="CHEBI:18420"/>
    </ligand>
</feature>
<dbReference type="GO" id="GO:0019843">
    <property type="term" value="F:rRNA binding"/>
    <property type="evidence" value="ECO:0007669"/>
    <property type="project" value="UniProtKB-KW"/>
</dbReference>
<comment type="function">
    <text evidence="16">Digests double-stranded RNA. Involved in the processing of primary rRNA transcript to yield the immediate precursors to the large and small rRNAs (23S and 16S). Also processes some mRNAs, and tRNAs when they are encoded in the rRNA operon.</text>
</comment>
<evidence type="ECO:0000313" key="20">
    <source>
        <dbReference type="EMBL" id="GBD67478.1"/>
    </source>
</evidence>
<sequence length="231" mass="26666">MDKQFLKELKENFSIVFHDVNLLNQAFTHSSYVNEHRQLQLSDNERLEFLGDAVLELLVSRFLYFQYQDVPEGTLTKLRAAIVREDSLASFAKECHFDRYIALGKGEEHSGGRQRLALLCDLFEAFLGALYIDQGLEKVEKFLEMVIYPKVVSGTFSHEMDYKTRLQEVLQRSGDRIIDYRLVKEEGPAHERLFWIEVYCDDELVGKGHGKSKKIAEQDAAANALANLERK</sequence>
<dbReference type="FunFam" id="1.10.1520.10:FF:000001">
    <property type="entry name" value="Ribonuclease 3"/>
    <property type="match status" value="1"/>
</dbReference>